<dbReference type="EMBL" id="JAHXZJ010001119">
    <property type="protein sequence ID" value="KAH0555243.1"/>
    <property type="molecule type" value="Genomic_DNA"/>
</dbReference>
<keyword evidence="3" id="KW-1185">Reference proteome</keyword>
<organism evidence="2 3">
    <name type="scientific">Cotesia glomerata</name>
    <name type="common">Lepidopteran parasitic wasp</name>
    <name type="synonym">Apanteles glomeratus</name>
    <dbReference type="NCBI Taxonomy" id="32391"/>
    <lineage>
        <taxon>Eukaryota</taxon>
        <taxon>Metazoa</taxon>
        <taxon>Ecdysozoa</taxon>
        <taxon>Arthropoda</taxon>
        <taxon>Hexapoda</taxon>
        <taxon>Insecta</taxon>
        <taxon>Pterygota</taxon>
        <taxon>Neoptera</taxon>
        <taxon>Endopterygota</taxon>
        <taxon>Hymenoptera</taxon>
        <taxon>Apocrita</taxon>
        <taxon>Ichneumonoidea</taxon>
        <taxon>Braconidae</taxon>
        <taxon>Microgastrinae</taxon>
        <taxon>Cotesia</taxon>
    </lineage>
</organism>
<name>A0AAV7IMI9_COTGL</name>
<feature type="region of interest" description="Disordered" evidence="1">
    <location>
        <begin position="1"/>
        <end position="55"/>
    </location>
</feature>
<evidence type="ECO:0000313" key="3">
    <source>
        <dbReference type="Proteomes" id="UP000826195"/>
    </source>
</evidence>
<reference evidence="2 3" key="1">
    <citation type="journal article" date="2021" name="J. Hered.">
        <title>A chromosome-level genome assembly of the parasitoid wasp, Cotesia glomerata (Hymenoptera: Braconidae).</title>
        <authorList>
            <person name="Pinto B.J."/>
            <person name="Weis J.J."/>
            <person name="Gamble T."/>
            <person name="Ode P.J."/>
            <person name="Paul R."/>
            <person name="Zaspel J.M."/>
        </authorList>
    </citation>
    <scope>NUCLEOTIDE SEQUENCE [LARGE SCALE GENOMIC DNA]</scope>
    <source>
        <strain evidence="2">CgM1</strain>
    </source>
</reference>
<dbReference type="AlphaFoldDB" id="A0AAV7IMI9"/>
<gene>
    <name evidence="2" type="ORF">KQX54_016381</name>
</gene>
<evidence type="ECO:0000313" key="2">
    <source>
        <dbReference type="EMBL" id="KAH0555243.1"/>
    </source>
</evidence>
<sequence>MGENATYDVEMEQLGREPFPRTGTQKSPGPGVKRPPLSNISNKQKQKKVPRQIKSNERTVGPMAQLVRLERSVNVLGLKINKALKKNKSERPQQENVVYPNLDESVIFENNVEFTIIDGVRIDSENFANMVITKTMRKRADTLVHEIWPPGVMKNMYLRLPKNPKPDDIIVNSADKRKVRNGIKKLLIDKEINYKRLKTSAGLPKRHEPKYAIDLINYINYWSNVMKKEKERFNVREFLFMKPKCLNELLHSLKVLIGDDFNKMTVNDVAPNLLDRKLSIVKHLIRQLTDVLKKKKQANSTVTSQMRLFKNPRLPTSTVTSQIRLFNNPKPSTSTVTSQMDFSNAAATPPTSTVTYQTRLFNNPKPSTSSVTSQLDFFKAVRSPTPTVVTSQKDFSNTPTLPTTTVTCKTDIFLKSIKLSQINSSDTSSLKEVTINGKVAHLIPVNYLKVGSLKILKDSTNCIR</sequence>
<comment type="caution">
    <text evidence="2">The sequence shown here is derived from an EMBL/GenBank/DDBJ whole genome shotgun (WGS) entry which is preliminary data.</text>
</comment>
<proteinExistence type="predicted"/>
<dbReference type="Proteomes" id="UP000826195">
    <property type="component" value="Unassembled WGS sequence"/>
</dbReference>
<accession>A0AAV7IMI9</accession>
<protein>
    <submittedName>
        <fullName evidence="2">Uncharacterized protein</fullName>
    </submittedName>
</protein>
<evidence type="ECO:0000256" key="1">
    <source>
        <dbReference type="SAM" id="MobiDB-lite"/>
    </source>
</evidence>